<accession>A0A8H8XCH2</accession>
<dbReference type="RefSeq" id="WP_202762609.1">
    <property type="nucleotide sequence ID" value="NZ_CAESAQ020000021.1"/>
</dbReference>
<sequence length="135" mass="14616">MAENENDVRVNITIVNTTKEKEIVRCTDILCSGVSGLEVGDLIQSGDKISVTSTSNNRIFFEFEGAQTKYLFQIGCTCPKSSNNSACGYGNSGLQCYQDTGTPVSFVFHLGKTNKADWDNKCQLDGSCPDYGACS</sequence>
<organism evidence="1 2">
    <name type="scientific">Bathymodiolus thermophilus thioautotrophic gill symbiont</name>
    <dbReference type="NCBI Taxonomy" id="2360"/>
    <lineage>
        <taxon>Bacteria</taxon>
        <taxon>Pseudomonadati</taxon>
        <taxon>Pseudomonadota</taxon>
        <taxon>Gammaproteobacteria</taxon>
        <taxon>sulfur-oxidizing symbionts</taxon>
    </lineage>
</organism>
<gene>
    <name evidence="1" type="ORF">THERMOS_378</name>
</gene>
<reference evidence="1 2" key="1">
    <citation type="submission" date="2020-05" db="EMBL/GenBank/DDBJ databases">
        <authorList>
            <person name="Petersen J."/>
            <person name="Sayavedra L."/>
        </authorList>
    </citation>
    <scope>NUCLEOTIDE SEQUENCE [LARGE SCALE GENOMIC DNA]</scope>
    <source>
        <strain evidence="1">B thermophilus SOXS</strain>
    </source>
</reference>
<comment type="caution">
    <text evidence="1">The sequence shown here is derived from an EMBL/GenBank/DDBJ whole genome shotgun (WGS) entry which is preliminary data.</text>
</comment>
<name>A0A8H8XCH2_9GAMM</name>
<evidence type="ECO:0000313" key="2">
    <source>
        <dbReference type="Proteomes" id="UP000643672"/>
    </source>
</evidence>
<proteinExistence type="predicted"/>
<dbReference type="EMBL" id="CAESAQ020000021">
    <property type="protein sequence ID" value="CAB5495822.1"/>
    <property type="molecule type" value="Genomic_DNA"/>
</dbReference>
<dbReference type="Proteomes" id="UP000643672">
    <property type="component" value="Unassembled WGS sequence"/>
</dbReference>
<dbReference type="AlphaFoldDB" id="A0A8H8XCH2"/>
<evidence type="ECO:0000313" key="1">
    <source>
        <dbReference type="EMBL" id="CAB5495822.1"/>
    </source>
</evidence>
<keyword evidence="2" id="KW-1185">Reference proteome</keyword>
<protein>
    <submittedName>
        <fullName evidence="1">Uncharacterized protein</fullName>
    </submittedName>
</protein>